<gene>
    <name evidence="2" type="ORF">JKP88DRAFT_215009</name>
</gene>
<proteinExistence type="predicted"/>
<reference evidence="2" key="1">
    <citation type="submission" date="2021-02" db="EMBL/GenBank/DDBJ databases">
        <title>First Annotated Genome of the Yellow-green Alga Tribonema minus.</title>
        <authorList>
            <person name="Mahan K.M."/>
        </authorList>
    </citation>
    <scope>NUCLEOTIDE SEQUENCE</scope>
    <source>
        <strain evidence="2">UTEX B ZZ1240</strain>
    </source>
</reference>
<evidence type="ECO:0000313" key="2">
    <source>
        <dbReference type="EMBL" id="KAG5183232.1"/>
    </source>
</evidence>
<feature type="domain" description="DUF1995" evidence="1">
    <location>
        <begin position="12"/>
        <end position="135"/>
    </location>
</feature>
<dbReference type="InterPro" id="IPR018962">
    <property type="entry name" value="DUF1995"/>
</dbReference>
<dbReference type="Pfam" id="PF09353">
    <property type="entry name" value="DUF1995"/>
    <property type="match status" value="1"/>
</dbReference>
<protein>
    <recommendedName>
        <fullName evidence="1">DUF1995 domain-containing protein</fullName>
    </recommendedName>
</protein>
<dbReference type="OrthoDB" id="439792at2759"/>
<dbReference type="EMBL" id="JAFCMP010000223">
    <property type="protein sequence ID" value="KAG5183232.1"/>
    <property type="molecule type" value="Genomic_DNA"/>
</dbReference>
<evidence type="ECO:0000313" key="3">
    <source>
        <dbReference type="Proteomes" id="UP000664859"/>
    </source>
</evidence>
<evidence type="ECO:0000259" key="1">
    <source>
        <dbReference type="Pfam" id="PF09353"/>
    </source>
</evidence>
<organism evidence="2 3">
    <name type="scientific">Tribonema minus</name>
    <dbReference type="NCBI Taxonomy" id="303371"/>
    <lineage>
        <taxon>Eukaryota</taxon>
        <taxon>Sar</taxon>
        <taxon>Stramenopiles</taxon>
        <taxon>Ochrophyta</taxon>
        <taxon>PX clade</taxon>
        <taxon>Xanthophyceae</taxon>
        <taxon>Tribonematales</taxon>
        <taxon>Tribonemataceae</taxon>
        <taxon>Tribonema</taxon>
    </lineage>
</organism>
<keyword evidence="3" id="KW-1185">Reference proteome</keyword>
<sequence>MNPFIVRIDALGAAQVAADDEMLLLVRPNNAVTWKKLEQVQELLVQATNKGVCVAMVNPELQSYAAVNGTTCRPMVLSDFAATFCIDPAAFVLNQEVHVALLKRYPREWELYRRDVRRPDLGYLYFSQSRTEPSQVVVREEFFASGMDK</sequence>
<dbReference type="PANTHER" id="PTHR35509">
    <property type="entry name" value="DOMAIN PROTEIN, PUTATIVE (DUF1995)-RELATED"/>
    <property type="match status" value="1"/>
</dbReference>
<comment type="caution">
    <text evidence="2">The sequence shown here is derived from an EMBL/GenBank/DDBJ whole genome shotgun (WGS) entry which is preliminary data.</text>
</comment>
<accession>A0A835Z076</accession>
<dbReference type="Proteomes" id="UP000664859">
    <property type="component" value="Unassembled WGS sequence"/>
</dbReference>
<dbReference type="PANTHER" id="PTHR35509:SF6">
    <property type="entry name" value="ADENYLATE KINASE"/>
    <property type="match status" value="1"/>
</dbReference>
<dbReference type="InterPro" id="IPR053021">
    <property type="entry name" value="Chloroplast_ADK"/>
</dbReference>
<dbReference type="AlphaFoldDB" id="A0A835Z076"/>
<name>A0A835Z076_9STRA</name>